<gene>
    <name evidence="2" type="ORF">AVDCRST_MAG49-4184</name>
</gene>
<evidence type="ECO:0000313" key="2">
    <source>
        <dbReference type="EMBL" id="CAA9576387.1"/>
    </source>
</evidence>
<sequence>GTVAPRARRRPRITFATDGGSARTYGAQHALSGLGSRIDTPPHRWGARRTAMVATGGAGGRAV</sequence>
<organism evidence="2">
    <name type="scientific">uncultured Thermomicrobiales bacterium</name>
    <dbReference type="NCBI Taxonomy" id="1645740"/>
    <lineage>
        <taxon>Bacteria</taxon>
        <taxon>Pseudomonadati</taxon>
        <taxon>Thermomicrobiota</taxon>
        <taxon>Thermomicrobia</taxon>
        <taxon>Thermomicrobiales</taxon>
        <taxon>environmental samples</taxon>
    </lineage>
</organism>
<reference evidence="2" key="1">
    <citation type="submission" date="2020-02" db="EMBL/GenBank/DDBJ databases">
        <authorList>
            <person name="Meier V. D."/>
        </authorList>
    </citation>
    <scope>NUCLEOTIDE SEQUENCE</scope>
    <source>
        <strain evidence="2">AVDCRST_MAG49</strain>
    </source>
</reference>
<evidence type="ECO:0000256" key="1">
    <source>
        <dbReference type="SAM" id="MobiDB-lite"/>
    </source>
</evidence>
<feature type="non-terminal residue" evidence="2">
    <location>
        <position position="1"/>
    </location>
</feature>
<proteinExistence type="predicted"/>
<feature type="region of interest" description="Disordered" evidence="1">
    <location>
        <begin position="1"/>
        <end position="20"/>
    </location>
</feature>
<protein>
    <submittedName>
        <fullName evidence="2">Uncharacterized protein</fullName>
    </submittedName>
</protein>
<feature type="non-terminal residue" evidence="2">
    <location>
        <position position="63"/>
    </location>
</feature>
<dbReference type="AlphaFoldDB" id="A0A6J4VG73"/>
<name>A0A6J4VG73_9BACT</name>
<dbReference type="EMBL" id="CADCWG010000305">
    <property type="protein sequence ID" value="CAA9576387.1"/>
    <property type="molecule type" value="Genomic_DNA"/>
</dbReference>
<accession>A0A6J4VG73</accession>
<feature type="compositionally biased region" description="Basic residues" evidence="1">
    <location>
        <begin position="1"/>
        <end position="12"/>
    </location>
</feature>